<comment type="caution">
    <text evidence="4">The sequence shown here is derived from an EMBL/GenBank/DDBJ whole genome shotgun (WGS) entry which is preliminary data.</text>
</comment>
<keyword evidence="2" id="KW-0812">Transmembrane</keyword>
<dbReference type="AlphaFoldDB" id="A0A8J6J6L1"/>
<feature type="transmembrane region" description="Helical" evidence="2">
    <location>
        <begin position="105"/>
        <end position="131"/>
    </location>
</feature>
<protein>
    <submittedName>
        <fullName evidence="4">Helix-turn-helix transcriptional regulator</fullName>
    </submittedName>
</protein>
<dbReference type="InterPro" id="IPR010982">
    <property type="entry name" value="Lambda_DNA-bd_dom_sf"/>
</dbReference>
<dbReference type="RefSeq" id="WP_186878990.1">
    <property type="nucleotide sequence ID" value="NZ_JACOPN010000007.1"/>
</dbReference>
<dbReference type="CDD" id="cd00093">
    <property type="entry name" value="HTH_XRE"/>
    <property type="match status" value="1"/>
</dbReference>
<keyword evidence="2" id="KW-1133">Transmembrane helix</keyword>
<feature type="domain" description="HTH cro/C1-type" evidence="3">
    <location>
        <begin position="7"/>
        <end position="61"/>
    </location>
</feature>
<dbReference type="Proteomes" id="UP000602260">
    <property type="component" value="Unassembled WGS sequence"/>
</dbReference>
<evidence type="ECO:0000313" key="4">
    <source>
        <dbReference type="EMBL" id="MBC5717822.1"/>
    </source>
</evidence>
<evidence type="ECO:0000256" key="1">
    <source>
        <dbReference type="ARBA" id="ARBA00023125"/>
    </source>
</evidence>
<evidence type="ECO:0000259" key="3">
    <source>
        <dbReference type="PROSITE" id="PS50943"/>
    </source>
</evidence>
<dbReference type="PANTHER" id="PTHR46558:SF13">
    <property type="entry name" value="HTH-TYPE TRANSCRIPTIONAL REGULATOR IMMR"/>
    <property type="match status" value="1"/>
</dbReference>
<reference evidence="4" key="1">
    <citation type="submission" date="2020-08" db="EMBL/GenBank/DDBJ databases">
        <title>Genome public.</title>
        <authorList>
            <person name="Liu C."/>
            <person name="Sun Q."/>
        </authorList>
    </citation>
    <scope>NUCLEOTIDE SEQUENCE</scope>
    <source>
        <strain evidence="4">BX5</strain>
    </source>
</reference>
<sequence>MKLNEKLVSLRKAQKLNQAQAAEALNVSRQAISTWETGAVLPSTDSLKALSRLYQVPVDHLLNDDMDLPQALVAEKEVEKQEEAPSELEHTNTSSKIIHPNKRKAIILIYLLTILLVVVIAVAATLFVLWAREPRAIDLYDLDSEQVSLSDIEVDDFL</sequence>
<keyword evidence="5" id="KW-1185">Reference proteome</keyword>
<dbReference type="PANTHER" id="PTHR46558">
    <property type="entry name" value="TRACRIPTIONAL REGULATORY PROTEIN-RELATED-RELATED"/>
    <property type="match status" value="1"/>
</dbReference>
<gene>
    <name evidence="4" type="ORF">H8S55_10870</name>
</gene>
<evidence type="ECO:0000256" key="2">
    <source>
        <dbReference type="SAM" id="Phobius"/>
    </source>
</evidence>
<dbReference type="Pfam" id="PF01381">
    <property type="entry name" value="HTH_3"/>
    <property type="match status" value="1"/>
</dbReference>
<keyword evidence="2" id="KW-0472">Membrane</keyword>
<accession>A0A8J6J6L1</accession>
<dbReference type="EMBL" id="JACOPN010000007">
    <property type="protein sequence ID" value="MBC5717822.1"/>
    <property type="molecule type" value="Genomic_DNA"/>
</dbReference>
<organism evidence="4 5">
    <name type="scientific">Flintibacter faecis</name>
    <dbReference type="NCBI Taxonomy" id="2763047"/>
    <lineage>
        <taxon>Bacteria</taxon>
        <taxon>Bacillati</taxon>
        <taxon>Bacillota</taxon>
        <taxon>Clostridia</taxon>
        <taxon>Eubacteriales</taxon>
        <taxon>Flintibacter</taxon>
    </lineage>
</organism>
<dbReference type="PROSITE" id="PS50943">
    <property type="entry name" value="HTH_CROC1"/>
    <property type="match status" value="1"/>
</dbReference>
<name>A0A8J6J6L1_9FIRM</name>
<dbReference type="InterPro" id="IPR001387">
    <property type="entry name" value="Cro/C1-type_HTH"/>
</dbReference>
<dbReference type="SMART" id="SM00530">
    <property type="entry name" value="HTH_XRE"/>
    <property type="match status" value="1"/>
</dbReference>
<dbReference type="SUPFAM" id="SSF47413">
    <property type="entry name" value="lambda repressor-like DNA-binding domains"/>
    <property type="match status" value="1"/>
</dbReference>
<proteinExistence type="predicted"/>
<dbReference type="Gene3D" id="1.10.260.40">
    <property type="entry name" value="lambda repressor-like DNA-binding domains"/>
    <property type="match status" value="1"/>
</dbReference>
<keyword evidence="1" id="KW-0238">DNA-binding</keyword>
<evidence type="ECO:0000313" key="5">
    <source>
        <dbReference type="Proteomes" id="UP000602260"/>
    </source>
</evidence>
<dbReference type="GO" id="GO:0003677">
    <property type="term" value="F:DNA binding"/>
    <property type="evidence" value="ECO:0007669"/>
    <property type="project" value="UniProtKB-KW"/>
</dbReference>